<dbReference type="AlphaFoldDB" id="A0A9N9VK63"/>
<evidence type="ECO:0000313" key="1">
    <source>
        <dbReference type="EMBL" id="CAH0024854.1"/>
    </source>
</evidence>
<evidence type="ECO:0000313" key="2">
    <source>
        <dbReference type="Proteomes" id="UP000696573"/>
    </source>
</evidence>
<accession>A0A9N9VK63</accession>
<comment type="caution">
    <text evidence="1">The sequence shown here is derived from an EMBL/GenBank/DDBJ whole genome shotgun (WGS) entry which is preliminary data.</text>
</comment>
<keyword evidence="2" id="KW-1185">Reference proteome</keyword>
<gene>
    <name evidence="1" type="ORF">CRHIZ90672A_00018870</name>
</gene>
<dbReference type="OrthoDB" id="3759773at2759"/>
<proteinExistence type="predicted"/>
<organism evidence="1 2">
    <name type="scientific">Clonostachys rhizophaga</name>
    <dbReference type="NCBI Taxonomy" id="160324"/>
    <lineage>
        <taxon>Eukaryota</taxon>
        <taxon>Fungi</taxon>
        <taxon>Dikarya</taxon>
        <taxon>Ascomycota</taxon>
        <taxon>Pezizomycotina</taxon>
        <taxon>Sordariomycetes</taxon>
        <taxon>Hypocreomycetidae</taxon>
        <taxon>Hypocreales</taxon>
        <taxon>Bionectriaceae</taxon>
        <taxon>Clonostachys</taxon>
    </lineage>
</organism>
<reference evidence="1" key="1">
    <citation type="submission" date="2021-10" db="EMBL/GenBank/DDBJ databases">
        <authorList>
            <person name="Piombo E."/>
        </authorList>
    </citation>
    <scope>NUCLEOTIDE SEQUENCE</scope>
</reference>
<dbReference type="EMBL" id="CABFNQ020000701">
    <property type="protein sequence ID" value="CAH0024854.1"/>
    <property type="molecule type" value="Genomic_DNA"/>
</dbReference>
<protein>
    <recommendedName>
        <fullName evidence="3">F-box domain-containing protein</fullName>
    </recommendedName>
</protein>
<dbReference type="Proteomes" id="UP000696573">
    <property type="component" value="Unassembled WGS sequence"/>
</dbReference>
<name>A0A9N9VK63_9HYPO</name>
<sequence length="668" mass="75737">MEDIWAPSNSLTDLHSVYNELQRVDAWERNVLSTLNEDQVSDDDQDSPSRFTLYQTPSEGCSQSQDSHLVVLRRIDEQRRALRSRAMDLSRPHLRGIKITQLPQELLTWIFSLFQHSALNQNRIRVEDVGRKFAKSDYETLKNLRLVCHLFDQIATPFLLPVIRVQLNQSSLERVQSISRNPRLKSGIRGIQLFIGCRFKIHASSKSEFFTHQQRIARQLFDYNALMYHNAAHRAQQRNSDGPADVQGWGEERLLMLDRIRACVVACDRFLGTSPLPALGRLDIPHSEFPPRLKEQVDESLIDECEEILHGAYEYNKAEYLRDWPVVSEKQLSNAIAQLISPQNLPISLSIVEIPPFVQYFDSFLDTQKAFNCLTRPLGLSEIGKLRGKPIRDEIAAYTRVFWDLPIAIYQAGSLLQGFELKGPTVSQRYSMICPEEMSCTPEKPVWNQLHIVCQDLQTVIIKGLSFNYWLDDRAQLVGDNEEQSDQAPHTGLECSIGKYVGSMLSGRRLEKVELDMSLRGSRPNTSQKERCPLGYVLSRASWPRARAVSLKSVIMTQRKMESFCGSINPDVEELNLSDILLSQGSWVPVLDLLRELLKQRCMEGKCRVRLIHLAGGEVGQLANGILSASVVDGMTPLEASAGVMELFSKYIKGDEVGQNPAIAGRMI</sequence>
<evidence type="ECO:0008006" key="3">
    <source>
        <dbReference type="Google" id="ProtNLM"/>
    </source>
</evidence>